<evidence type="ECO:0000313" key="3">
    <source>
        <dbReference type="EMBL" id="ETW06962.1"/>
    </source>
</evidence>
<reference evidence="3" key="1">
    <citation type="submission" date="2013-12" db="EMBL/GenBank/DDBJ databases">
        <title>The Genome Sequence of Aphanomyces invadans NJM9701.</title>
        <authorList>
            <consortium name="The Broad Institute Genomics Platform"/>
            <person name="Russ C."/>
            <person name="Tyler B."/>
            <person name="van West P."/>
            <person name="Dieguez-Uribeondo J."/>
            <person name="Young S.K."/>
            <person name="Zeng Q."/>
            <person name="Gargeya S."/>
            <person name="Fitzgerald M."/>
            <person name="Abouelleil A."/>
            <person name="Alvarado L."/>
            <person name="Chapman S.B."/>
            <person name="Gainer-Dewar J."/>
            <person name="Goldberg J."/>
            <person name="Griggs A."/>
            <person name="Gujja S."/>
            <person name="Hansen M."/>
            <person name="Howarth C."/>
            <person name="Imamovic A."/>
            <person name="Ireland A."/>
            <person name="Larimer J."/>
            <person name="McCowan C."/>
            <person name="Murphy C."/>
            <person name="Pearson M."/>
            <person name="Poon T.W."/>
            <person name="Priest M."/>
            <person name="Roberts A."/>
            <person name="Saif S."/>
            <person name="Shea T."/>
            <person name="Sykes S."/>
            <person name="Wortman J."/>
            <person name="Nusbaum C."/>
            <person name="Birren B."/>
        </authorList>
    </citation>
    <scope>NUCLEOTIDE SEQUENCE [LARGE SCALE GENOMIC DNA]</scope>
    <source>
        <strain evidence="3">NJM9701</strain>
    </source>
</reference>
<accession>A0A024UM95</accession>
<dbReference type="PANTHER" id="PTHR38568:SF2">
    <property type="entry name" value="DUF445 DOMAIN-CONTAINING PROTEIN"/>
    <property type="match status" value="1"/>
</dbReference>
<keyword evidence="2" id="KW-1133">Transmembrane helix</keyword>
<feature type="region of interest" description="Disordered" evidence="1">
    <location>
        <begin position="1"/>
        <end position="21"/>
    </location>
</feature>
<feature type="transmembrane region" description="Helical" evidence="2">
    <location>
        <begin position="109"/>
        <end position="132"/>
    </location>
</feature>
<feature type="transmembrane region" description="Helical" evidence="2">
    <location>
        <begin position="76"/>
        <end position="97"/>
    </location>
</feature>
<dbReference type="AlphaFoldDB" id="A0A024UM95"/>
<evidence type="ECO:0000256" key="1">
    <source>
        <dbReference type="SAM" id="MobiDB-lite"/>
    </source>
</evidence>
<sequence>MRRALSPRRGPYIPSRGRTASTASCDWPANRRGCNVVHTSRASRSIANMYSSAKAESFLFQTNQTRHEPPLRFPRLACGDVTTAFCGFVALAGVVMLACGDDYTLVGKILALVGGCGLGAGMMNALFVHLLFRRVRGCIGAGVFHRQSKEIAIQLQRLMMHTFFSPPTLAAYANSLASNQGAIYATVRSKLDQPNAHISLINAFSFVAATPDGAVLNSLAGMFGGIEPMVPKIKPLLVALAAEWDQQHPSLLSRTQAVIGASSEDVVVQRLSQEIGNFLHTRAMRLDPPEVSVMLETLVAPHLTWIVVWGNLFGLFLGGIVALCTLAT</sequence>
<dbReference type="GeneID" id="20080115"/>
<proteinExistence type="predicted"/>
<keyword evidence="2" id="KW-0472">Membrane</keyword>
<evidence type="ECO:0000256" key="2">
    <source>
        <dbReference type="SAM" id="Phobius"/>
    </source>
</evidence>
<dbReference type="EMBL" id="KI913955">
    <property type="protein sequence ID" value="ETW06962.1"/>
    <property type="molecule type" value="Genomic_DNA"/>
</dbReference>
<name>A0A024UM95_9STRA</name>
<organism evidence="3">
    <name type="scientific">Aphanomyces invadans</name>
    <dbReference type="NCBI Taxonomy" id="157072"/>
    <lineage>
        <taxon>Eukaryota</taxon>
        <taxon>Sar</taxon>
        <taxon>Stramenopiles</taxon>
        <taxon>Oomycota</taxon>
        <taxon>Saprolegniomycetes</taxon>
        <taxon>Saprolegniales</taxon>
        <taxon>Verrucalvaceae</taxon>
        <taxon>Aphanomyces</taxon>
    </lineage>
</organism>
<dbReference type="eggNOG" id="ENOG502S2FN">
    <property type="taxonomic scope" value="Eukaryota"/>
</dbReference>
<protein>
    <recommendedName>
        <fullName evidence="4">DUF445 domain-containing protein</fullName>
    </recommendedName>
</protein>
<dbReference type="PANTHER" id="PTHR38568">
    <property type="entry name" value="DUF445 DOMAIN-CONTAINING PROTEIN-RELATED"/>
    <property type="match status" value="1"/>
</dbReference>
<dbReference type="OrthoDB" id="446769at2759"/>
<dbReference type="VEuPathDB" id="FungiDB:H310_03065"/>
<dbReference type="RefSeq" id="XP_008865037.1">
    <property type="nucleotide sequence ID" value="XM_008866815.1"/>
</dbReference>
<feature type="transmembrane region" description="Helical" evidence="2">
    <location>
        <begin position="303"/>
        <end position="323"/>
    </location>
</feature>
<evidence type="ECO:0008006" key="4">
    <source>
        <dbReference type="Google" id="ProtNLM"/>
    </source>
</evidence>
<keyword evidence="2" id="KW-0812">Transmembrane</keyword>
<gene>
    <name evidence="3" type="ORF">H310_03065</name>
</gene>